<protein>
    <submittedName>
        <fullName evidence="2">Uncharacterized protein</fullName>
    </submittedName>
</protein>
<keyword evidence="1" id="KW-1133">Transmembrane helix</keyword>
<gene>
    <name evidence="2" type="ORF">AN618_02240</name>
</gene>
<feature type="transmembrane region" description="Helical" evidence="1">
    <location>
        <begin position="7"/>
        <end position="24"/>
    </location>
</feature>
<sequence>METAKKIFIVILTVAFLFCFYYFLGTKAVVAYNMKNLVYVNHEEPLKLVMEEERVRKMIMKVN</sequence>
<dbReference type="OrthoDB" id="1730025at2"/>
<evidence type="ECO:0000313" key="3">
    <source>
        <dbReference type="Proteomes" id="UP000070427"/>
    </source>
</evidence>
<evidence type="ECO:0000256" key="1">
    <source>
        <dbReference type="SAM" id="Phobius"/>
    </source>
</evidence>
<accession>A0A140LD44</accession>
<keyword evidence="1" id="KW-0472">Membrane</keyword>
<proteinExistence type="predicted"/>
<name>A0A140LD44_9FIRM</name>
<dbReference type="AlphaFoldDB" id="A0A140LD44"/>
<organism evidence="2 3">
    <name type="scientific">Fervidicola ferrireducens</name>
    <dbReference type="NCBI Taxonomy" id="520764"/>
    <lineage>
        <taxon>Bacteria</taxon>
        <taxon>Bacillati</taxon>
        <taxon>Bacillota</taxon>
        <taxon>Clostridia</taxon>
        <taxon>Thermosediminibacterales</taxon>
        <taxon>Thermosediminibacteraceae</taxon>
        <taxon>Fervidicola</taxon>
    </lineage>
</organism>
<reference evidence="2 3" key="1">
    <citation type="submission" date="2015-12" db="EMBL/GenBank/DDBJ databases">
        <title>Draft genome sequnece of Fervidicola ferrireducens strain Y170.</title>
        <authorList>
            <person name="Patel B.K."/>
        </authorList>
    </citation>
    <scope>NUCLEOTIDE SEQUENCE [LARGE SCALE GENOMIC DNA]</scope>
    <source>
        <strain evidence="2 3">Y170</strain>
    </source>
</reference>
<evidence type="ECO:0000313" key="2">
    <source>
        <dbReference type="EMBL" id="KXG78469.1"/>
    </source>
</evidence>
<keyword evidence="1" id="KW-0812">Transmembrane</keyword>
<comment type="caution">
    <text evidence="2">The sequence shown here is derived from an EMBL/GenBank/DDBJ whole genome shotgun (WGS) entry which is preliminary data.</text>
</comment>
<dbReference type="InParanoid" id="A0A140LD44"/>
<dbReference type="STRING" id="520764.AN618_02240"/>
<dbReference type="RefSeq" id="WP_066351040.1">
    <property type="nucleotide sequence ID" value="NZ_LOED01000002.1"/>
</dbReference>
<keyword evidence="3" id="KW-1185">Reference proteome</keyword>
<dbReference type="EMBL" id="LOED01000002">
    <property type="protein sequence ID" value="KXG78469.1"/>
    <property type="molecule type" value="Genomic_DNA"/>
</dbReference>
<dbReference type="Proteomes" id="UP000070427">
    <property type="component" value="Unassembled WGS sequence"/>
</dbReference>